<dbReference type="InterPro" id="IPR021878">
    <property type="entry name" value="TgpA_N"/>
</dbReference>
<dbReference type="Proteomes" id="UP000189761">
    <property type="component" value="Unassembled WGS sequence"/>
</dbReference>
<evidence type="ECO:0000313" key="4">
    <source>
        <dbReference type="EMBL" id="OOP68467.1"/>
    </source>
</evidence>
<feature type="domain" description="Transglutaminase-like" evidence="3">
    <location>
        <begin position="496"/>
        <end position="571"/>
    </location>
</feature>
<dbReference type="InterPro" id="IPR052901">
    <property type="entry name" value="Bact_TGase-like"/>
</dbReference>
<keyword evidence="2" id="KW-1133">Transmembrane helix</keyword>
<evidence type="ECO:0000259" key="3">
    <source>
        <dbReference type="SMART" id="SM00460"/>
    </source>
</evidence>
<feature type="transmembrane region" description="Helical" evidence="2">
    <location>
        <begin position="7"/>
        <end position="28"/>
    </location>
</feature>
<keyword evidence="2" id="KW-0472">Membrane</keyword>
<dbReference type="InterPro" id="IPR038765">
    <property type="entry name" value="Papain-like_cys_pep_sf"/>
</dbReference>
<dbReference type="RefSeq" id="WP_071975565.1">
    <property type="nucleotide sequence ID" value="NZ_CP065424.1"/>
</dbReference>
<dbReference type="InterPro" id="IPR002931">
    <property type="entry name" value="Transglutaminase-like"/>
</dbReference>
<dbReference type="PANTHER" id="PTHR42736:SF1">
    <property type="entry name" value="PROTEIN-GLUTAMINE GAMMA-GLUTAMYLTRANSFERASE"/>
    <property type="match status" value="1"/>
</dbReference>
<dbReference type="SMART" id="SM00460">
    <property type="entry name" value="TGc"/>
    <property type="match status" value="1"/>
</dbReference>
<proteinExistence type="predicted"/>
<keyword evidence="5" id="KW-1185">Reference proteome</keyword>
<dbReference type="AlphaFoldDB" id="A0A8E2LF48"/>
<sequence>MTRTKDYHRILTLTLYFFSFLLLMEWIYPLKEVANTGNTVLFIVFIALSFLFYLFNVPFFAVVLMKLIFILFSLHHIFFFEYFIFDIQWMGVVVKDLIKNINFLFGREWEYLTNEFRTILFFVLLWLITYLLKYWLIARRSIFLFFIMTIVYITVLDTFTAYDSKMAIIRTVIFGFILLGMLFFQRFVEKENLGNSRKMMVKWMIPLVIMIIGSSFLGWIVPKASPIWPDPVPFFKSYAGGDERGGNKKSGVSKVGYRNDDSSLGGPFIGDDTEVFQVVAESRQYWRVEMKDLYTGKGWETSKPPTTSTYTIEEKPQISLNEGIDEFPFAENEGQGYEEKQVYKAARITKAELSPNLVHTYGLANIIYGEVSVAGGSKQVNQLSVNNVTEKVTASRNQGPFSMREYAVIYQPQKYSIKKMSETNGQGVQVDPRYTQLPDNFPKRVKDLAASITKGKTNWYDKTKAIESYFQNGQFTYDQKDVAIPKEKQDYVDQFLFETQRGYCDNFSTSMVTMLRSIGIPSRWVKGYSSGTYQGSDGVSENIYKVTNNNAHSWVEVYFPNVGWVPFEPTIGFRNTSIFNNDVEQTSQVNNTDQKDETEALEKDKKETDLTKGTSSEDNFSFSELWSKITTYLNKHWLLLTSILLMICLISYVAYVKRSKWIPYLLIWKYRNKRDSNTFIKAYLSLLKQLERYGLKKEAGQTLREYAIQVDGFFGSQMMGILTLEYERSIYRHQDTSINWEQHRELWENLIKKTTG</sequence>
<feature type="transmembrane region" description="Helical" evidence="2">
    <location>
        <begin position="200"/>
        <end position="221"/>
    </location>
</feature>
<evidence type="ECO:0000256" key="2">
    <source>
        <dbReference type="SAM" id="Phobius"/>
    </source>
</evidence>
<accession>A0A8E2LF48</accession>
<reference evidence="4 5" key="1">
    <citation type="submission" date="2017-01" db="EMBL/GenBank/DDBJ databases">
        <title>Draft genome sequence of Bacillus oleronius.</title>
        <authorList>
            <person name="Allam M."/>
        </authorList>
    </citation>
    <scope>NUCLEOTIDE SEQUENCE [LARGE SCALE GENOMIC DNA]</scope>
    <source>
        <strain evidence="4 5">DSM 9356</strain>
    </source>
</reference>
<protein>
    <recommendedName>
        <fullName evidence="3">Transglutaminase-like domain-containing protein</fullName>
    </recommendedName>
</protein>
<dbReference type="Pfam" id="PF01841">
    <property type="entry name" value="Transglut_core"/>
    <property type="match status" value="1"/>
</dbReference>
<feature type="compositionally biased region" description="Basic and acidic residues" evidence="1">
    <location>
        <begin position="593"/>
        <end position="610"/>
    </location>
</feature>
<evidence type="ECO:0000256" key="1">
    <source>
        <dbReference type="SAM" id="MobiDB-lite"/>
    </source>
</evidence>
<feature type="transmembrane region" description="Helical" evidence="2">
    <location>
        <begin position="40"/>
        <end position="60"/>
    </location>
</feature>
<feature type="transmembrane region" description="Helical" evidence="2">
    <location>
        <begin position="67"/>
        <end position="85"/>
    </location>
</feature>
<feature type="transmembrane region" description="Helical" evidence="2">
    <location>
        <begin position="143"/>
        <end position="162"/>
    </location>
</feature>
<dbReference type="Pfam" id="PF11992">
    <property type="entry name" value="TgpA_N"/>
    <property type="match status" value="1"/>
</dbReference>
<evidence type="ECO:0000313" key="5">
    <source>
        <dbReference type="Proteomes" id="UP000189761"/>
    </source>
</evidence>
<organism evidence="4 5">
    <name type="scientific">Heyndrickxia oleronia</name>
    <dbReference type="NCBI Taxonomy" id="38875"/>
    <lineage>
        <taxon>Bacteria</taxon>
        <taxon>Bacillati</taxon>
        <taxon>Bacillota</taxon>
        <taxon>Bacilli</taxon>
        <taxon>Bacillales</taxon>
        <taxon>Bacillaceae</taxon>
        <taxon>Heyndrickxia</taxon>
    </lineage>
</organism>
<dbReference type="PANTHER" id="PTHR42736">
    <property type="entry name" value="PROTEIN-GLUTAMINE GAMMA-GLUTAMYLTRANSFERASE"/>
    <property type="match status" value="1"/>
</dbReference>
<feature type="transmembrane region" description="Helical" evidence="2">
    <location>
        <begin position="116"/>
        <end position="136"/>
    </location>
</feature>
<feature type="region of interest" description="Disordered" evidence="1">
    <location>
        <begin position="584"/>
        <end position="615"/>
    </location>
</feature>
<gene>
    <name evidence="4" type="ORF">BWZ43_10165</name>
</gene>
<feature type="transmembrane region" description="Helical" evidence="2">
    <location>
        <begin position="637"/>
        <end position="656"/>
    </location>
</feature>
<dbReference type="Gene3D" id="3.10.620.30">
    <property type="match status" value="1"/>
</dbReference>
<dbReference type="SUPFAM" id="SSF54001">
    <property type="entry name" value="Cysteine proteinases"/>
    <property type="match status" value="1"/>
</dbReference>
<comment type="caution">
    <text evidence="4">The sequence shown here is derived from an EMBL/GenBank/DDBJ whole genome shotgun (WGS) entry which is preliminary data.</text>
</comment>
<dbReference type="EMBL" id="MTLA01000106">
    <property type="protein sequence ID" value="OOP68467.1"/>
    <property type="molecule type" value="Genomic_DNA"/>
</dbReference>
<keyword evidence="2" id="KW-0812">Transmembrane</keyword>
<name>A0A8E2LF48_9BACI</name>
<feature type="transmembrane region" description="Helical" evidence="2">
    <location>
        <begin position="168"/>
        <end position="188"/>
    </location>
</feature>